<proteinExistence type="predicted"/>
<reference evidence="1 2" key="1">
    <citation type="submission" date="2019-07" db="EMBL/GenBank/DDBJ databases">
        <authorList>
            <person name="Jastrzebski P J."/>
            <person name="Paukszto L."/>
            <person name="Jastrzebski P J."/>
        </authorList>
    </citation>
    <scope>NUCLEOTIDE SEQUENCE [LARGE SCALE GENOMIC DNA]</scope>
    <source>
        <strain evidence="1 2">WMS-il1</strain>
    </source>
</reference>
<organism evidence="1 2">
    <name type="scientific">Hymenolepis diminuta</name>
    <name type="common">Rat tapeworm</name>
    <dbReference type="NCBI Taxonomy" id="6216"/>
    <lineage>
        <taxon>Eukaryota</taxon>
        <taxon>Metazoa</taxon>
        <taxon>Spiralia</taxon>
        <taxon>Lophotrochozoa</taxon>
        <taxon>Platyhelminthes</taxon>
        <taxon>Cestoda</taxon>
        <taxon>Eucestoda</taxon>
        <taxon>Cyclophyllidea</taxon>
        <taxon>Hymenolepididae</taxon>
        <taxon>Hymenolepis</taxon>
    </lineage>
</organism>
<evidence type="ECO:0000313" key="1">
    <source>
        <dbReference type="EMBL" id="VUZ49390.1"/>
    </source>
</evidence>
<dbReference type="EMBL" id="CABIJS010000333">
    <property type="protein sequence ID" value="VUZ49390.1"/>
    <property type="molecule type" value="Genomic_DNA"/>
</dbReference>
<dbReference type="AlphaFoldDB" id="A0A564YQF8"/>
<feature type="non-terminal residue" evidence="1">
    <location>
        <position position="1"/>
    </location>
</feature>
<dbReference type="Proteomes" id="UP000321570">
    <property type="component" value="Unassembled WGS sequence"/>
</dbReference>
<protein>
    <submittedName>
        <fullName evidence="1">Uncharacterized protein</fullName>
    </submittedName>
</protein>
<name>A0A564YQF8_HYMDI</name>
<keyword evidence="2" id="KW-1185">Reference proteome</keyword>
<gene>
    <name evidence="1" type="ORF">WMSIL1_LOCUS8420</name>
</gene>
<evidence type="ECO:0000313" key="2">
    <source>
        <dbReference type="Proteomes" id="UP000321570"/>
    </source>
</evidence>
<sequence length="130" mass="14890">KTPELEQTDKLPRLTVNQQTPREEIVITSISPERDVYCILVESIWSIPATAMEIKHTSSEDSVVRKIAKFVKTIWPSSSLKGDMLDYFTVVRYYLLSTPASCLVGEFSYELPSSEVFFHNFTLIVQKLIE</sequence>
<accession>A0A564YQF8</accession>